<dbReference type="InterPro" id="IPR023298">
    <property type="entry name" value="ATPase_P-typ_TM_dom_sf"/>
</dbReference>
<dbReference type="GO" id="GO:0043682">
    <property type="term" value="F:P-type divalent copper transporter activity"/>
    <property type="evidence" value="ECO:0007669"/>
    <property type="project" value="TreeGrafter"/>
</dbReference>
<evidence type="ECO:0000313" key="14">
    <source>
        <dbReference type="EMBL" id="UWZ55728.1"/>
    </source>
</evidence>
<keyword evidence="6 12" id="KW-0067">ATP-binding</keyword>
<evidence type="ECO:0000259" key="13">
    <source>
        <dbReference type="PROSITE" id="PS50846"/>
    </source>
</evidence>
<evidence type="ECO:0000256" key="1">
    <source>
        <dbReference type="ARBA" id="ARBA00004651"/>
    </source>
</evidence>
<dbReference type="OrthoDB" id="7059309at2"/>
<dbReference type="RefSeq" id="WP_033358529.1">
    <property type="nucleotide sequence ID" value="NZ_CP073767.1"/>
</dbReference>
<dbReference type="PROSITE" id="PS50846">
    <property type="entry name" value="HMA_2"/>
    <property type="match status" value="1"/>
</dbReference>
<accession>A0A9Q9IJ40</accession>
<name>A0A9Q9IJ40_9ACTN</name>
<keyword evidence="4 12" id="KW-0479">Metal-binding</keyword>
<dbReference type="Gene3D" id="3.40.1110.10">
    <property type="entry name" value="Calcium-transporting ATPase, cytoplasmic domain N"/>
    <property type="match status" value="1"/>
</dbReference>
<dbReference type="InterPro" id="IPR023214">
    <property type="entry name" value="HAD_sf"/>
</dbReference>
<comment type="similarity">
    <text evidence="2 12">Belongs to the cation transport ATPase (P-type) (TC 3.A.3) family. Type IB subfamily.</text>
</comment>
<dbReference type="Pfam" id="PF00122">
    <property type="entry name" value="E1-E2_ATPase"/>
    <property type="match status" value="1"/>
</dbReference>
<dbReference type="GO" id="GO:0005886">
    <property type="term" value="C:plasma membrane"/>
    <property type="evidence" value="ECO:0007669"/>
    <property type="project" value="UniProtKB-SubCell"/>
</dbReference>
<keyword evidence="3 12" id="KW-0812">Transmembrane</keyword>
<evidence type="ECO:0000256" key="4">
    <source>
        <dbReference type="ARBA" id="ARBA00022723"/>
    </source>
</evidence>
<dbReference type="PROSITE" id="PS01047">
    <property type="entry name" value="HMA_1"/>
    <property type="match status" value="1"/>
</dbReference>
<dbReference type="PANTHER" id="PTHR43520">
    <property type="entry name" value="ATP7, ISOFORM B"/>
    <property type="match status" value="1"/>
</dbReference>
<dbReference type="PRINTS" id="PR00120">
    <property type="entry name" value="HATPASE"/>
</dbReference>
<evidence type="ECO:0000256" key="2">
    <source>
        <dbReference type="ARBA" id="ARBA00006024"/>
    </source>
</evidence>
<evidence type="ECO:0000256" key="3">
    <source>
        <dbReference type="ARBA" id="ARBA00022692"/>
    </source>
</evidence>
<gene>
    <name evidence="14" type="ORF">Daura_05870</name>
</gene>
<keyword evidence="5 12" id="KW-0547">Nucleotide-binding</keyword>
<keyword evidence="15" id="KW-1185">Reference proteome</keyword>
<comment type="catalytic activity">
    <reaction evidence="10">
        <text>ATP + H2O = ADP + phosphate + H(+)</text>
        <dbReference type="Rhea" id="RHEA:13065"/>
        <dbReference type="ChEBI" id="CHEBI:15377"/>
        <dbReference type="ChEBI" id="CHEBI:15378"/>
        <dbReference type="ChEBI" id="CHEBI:30616"/>
        <dbReference type="ChEBI" id="CHEBI:43474"/>
        <dbReference type="ChEBI" id="CHEBI:456216"/>
    </reaction>
</comment>
<feature type="domain" description="HMA" evidence="13">
    <location>
        <begin position="2"/>
        <end position="66"/>
    </location>
</feature>
<reference evidence="14" key="1">
    <citation type="submission" date="2021-04" db="EMBL/GenBank/DDBJ databases">
        <title>Dactylosporangium aurantiacum NRRL B-8018 full assembly.</title>
        <authorList>
            <person name="Hartkoorn R.C."/>
            <person name="Beaudoing E."/>
            <person name="Hot D."/>
        </authorList>
    </citation>
    <scope>NUCLEOTIDE SEQUENCE</scope>
    <source>
        <strain evidence="14">NRRL B-8018</strain>
    </source>
</reference>
<dbReference type="SFLD" id="SFLDS00003">
    <property type="entry name" value="Haloacid_Dehalogenase"/>
    <property type="match status" value="1"/>
</dbReference>
<dbReference type="InterPro" id="IPR006121">
    <property type="entry name" value="HMA_dom"/>
</dbReference>
<dbReference type="Proteomes" id="UP001058003">
    <property type="component" value="Chromosome"/>
</dbReference>
<protein>
    <recommendedName>
        <fullName evidence="11">Cation-transporting P-type ATPase B</fullName>
    </recommendedName>
</protein>
<evidence type="ECO:0000313" key="15">
    <source>
        <dbReference type="Proteomes" id="UP001058003"/>
    </source>
</evidence>
<dbReference type="InterPro" id="IPR001757">
    <property type="entry name" value="P_typ_ATPase"/>
</dbReference>
<evidence type="ECO:0000256" key="11">
    <source>
        <dbReference type="ARBA" id="ARBA00074171"/>
    </source>
</evidence>
<dbReference type="Gene3D" id="2.70.150.10">
    <property type="entry name" value="Calcium-transporting ATPase, cytoplasmic transduction domain A"/>
    <property type="match status" value="1"/>
</dbReference>
<dbReference type="FunFam" id="3.30.70.100:FF:000005">
    <property type="entry name" value="Copper-exporting P-type ATPase A"/>
    <property type="match status" value="1"/>
</dbReference>
<evidence type="ECO:0000256" key="7">
    <source>
        <dbReference type="ARBA" id="ARBA00022967"/>
    </source>
</evidence>
<comment type="subcellular location">
    <subcellularLocation>
        <location evidence="1">Cell membrane</location>
        <topology evidence="1">Multi-pass membrane protein</topology>
    </subcellularLocation>
</comment>
<dbReference type="PROSITE" id="PS01229">
    <property type="entry name" value="COF_2"/>
    <property type="match status" value="1"/>
</dbReference>
<dbReference type="Pfam" id="PF00403">
    <property type="entry name" value="HMA"/>
    <property type="match status" value="1"/>
</dbReference>
<dbReference type="NCBIfam" id="TIGR01494">
    <property type="entry name" value="ATPase_P-type"/>
    <property type="match status" value="1"/>
</dbReference>
<dbReference type="GO" id="GO:0016887">
    <property type="term" value="F:ATP hydrolysis activity"/>
    <property type="evidence" value="ECO:0007669"/>
    <property type="project" value="InterPro"/>
</dbReference>
<feature type="transmembrane region" description="Helical" evidence="12">
    <location>
        <begin position="149"/>
        <end position="171"/>
    </location>
</feature>
<dbReference type="GO" id="GO:0005507">
    <property type="term" value="F:copper ion binding"/>
    <property type="evidence" value="ECO:0007669"/>
    <property type="project" value="TreeGrafter"/>
</dbReference>
<dbReference type="CDD" id="cd00371">
    <property type="entry name" value="HMA"/>
    <property type="match status" value="1"/>
</dbReference>
<keyword evidence="12" id="KW-1003">Cell membrane</keyword>
<feature type="transmembrane region" description="Helical" evidence="12">
    <location>
        <begin position="88"/>
        <end position="106"/>
    </location>
</feature>
<dbReference type="SUPFAM" id="SSF55008">
    <property type="entry name" value="HMA, heavy metal-associated domain"/>
    <property type="match status" value="1"/>
</dbReference>
<dbReference type="InterPro" id="IPR059000">
    <property type="entry name" value="ATPase_P-type_domA"/>
</dbReference>
<dbReference type="InterPro" id="IPR017969">
    <property type="entry name" value="Heavy-metal-associated_CS"/>
</dbReference>
<dbReference type="SUPFAM" id="SSF56784">
    <property type="entry name" value="HAD-like"/>
    <property type="match status" value="1"/>
</dbReference>
<dbReference type="InterPro" id="IPR036163">
    <property type="entry name" value="HMA_dom_sf"/>
</dbReference>
<dbReference type="InterPro" id="IPR044492">
    <property type="entry name" value="P_typ_ATPase_HD_dom"/>
</dbReference>
<dbReference type="InterPro" id="IPR008250">
    <property type="entry name" value="ATPase_P-typ_transduc_dom_A_sf"/>
</dbReference>
<dbReference type="PROSITE" id="PS00154">
    <property type="entry name" value="ATPASE_E1_E2"/>
    <property type="match status" value="1"/>
</dbReference>
<feature type="transmembrane region" description="Helical" evidence="12">
    <location>
        <begin position="112"/>
        <end position="129"/>
    </location>
</feature>
<dbReference type="NCBIfam" id="TIGR01511">
    <property type="entry name" value="ATPase-IB1_Cu"/>
    <property type="match status" value="1"/>
</dbReference>
<dbReference type="InterPro" id="IPR027256">
    <property type="entry name" value="P-typ_ATPase_IB"/>
</dbReference>
<dbReference type="PANTHER" id="PTHR43520:SF8">
    <property type="entry name" value="P-TYPE CU(+) TRANSPORTER"/>
    <property type="match status" value="1"/>
</dbReference>
<dbReference type="AlphaFoldDB" id="A0A9Q9IJ40"/>
<dbReference type="NCBIfam" id="TIGR01525">
    <property type="entry name" value="ATPase-IB_hvy"/>
    <property type="match status" value="1"/>
</dbReference>
<feature type="transmembrane region" description="Helical" evidence="12">
    <location>
        <begin position="191"/>
        <end position="210"/>
    </location>
</feature>
<dbReference type="InterPro" id="IPR023299">
    <property type="entry name" value="ATPase_P-typ_cyto_dom_N"/>
</dbReference>
<dbReference type="PRINTS" id="PR00119">
    <property type="entry name" value="CATATPASE"/>
</dbReference>
<feature type="transmembrane region" description="Helical" evidence="12">
    <location>
        <begin position="697"/>
        <end position="715"/>
    </location>
</feature>
<proteinExistence type="inferred from homology"/>
<dbReference type="Gene3D" id="3.30.70.100">
    <property type="match status" value="1"/>
</dbReference>
<keyword evidence="8 12" id="KW-1133">Transmembrane helix</keyword>
<dbReference type="SFLD" id="SFLDF00027">
    <property type="entry name" value="p-type_atpase"/>
    <property type="match status" value="1"/>
</dbReference>
<dbReference type="Pfam" id="PF00702">
    <property type="entry name" value="Hydrolase"/>
    <property type="match status" value="1"/>
</dbReference>
<dbReference type="GO" id="GO:0005524">
    <property type="term" value="F:ATP binding"/>
    <property type="evidence" value="ECO:0007669"/>
    <property type="project" value="UniProtKB-UniRule"/>
</dbReference>
<dbReference type="EMBL" id="CP073767">
    <property type="protein sequence ID" value="UWZ55728.1"/>
    <property type="molecule type" value="Genomic_DNA"/>
</dbReference>
<evidence type="ECO:0000256" key="10">
    <source>
        <dbReference type="ARBA" id="ARBA00049360"/>
    </source>
</evidence>
<feature type="transmembrane region" description="Helical" evidence="12">
    <location>
        <begin position="345"/>
        <end position="365"/>
    </location>
</feature>
<dbReference type="SUPFAM" id="SSF81665">
    <property type="entry name" value="Calcium ATPase, transmembrane domain M"/>
    <property type="match status" value="1"/>
</dbReference>
<evidence type="ECO:0000256" key="6">
    <source>
        <dbReference type="ARBA" id="ARBA00022840"/>
    </source>
</evidence>
<evidence type="ECO:0000256" key="8">
    <source>
        <dbReference type="ARBA" id="ARBA00022989"/>
    </source>
</evidence>
<organism evidence="14 15">
    <name type="scientific">Dactylosporangium aurantiacum</name>
    <dbReference type="NCBI Taxonomy" id="35754"/>
    <lineage>
        <taxon>Bacteria</taxon>
        <taxon>Bacillati</taxon>
        <taxon>Actinomycetota</taxon>
        <taxon>Actinomycetes</taxon>
        <taxon>Micromonosporales</taxon>
        <taxon>Micromonosporaceae</taxon>
        <taxon>Dactylosporangium</taxon>
    </lineage>
</organism>
<evidence type="ECO:0000256" key="9">
    <source>
        <dbReference type="ARBA" id="ARBA00023136"/>
    </source>
</evidence>
<dbReference type="SUPFAM" id="SSF81653">
    <property type="entry name" value="Calcium ATPase, transduction domain A"/>
    <property type="match status" value="1"/>
</dbReference>
<dbReference type="KEGG" id="daur:Daura_05870"/>
<evidence type="ECO:0000256" key="5">
    <source>
        <dbReference type="ARBA" id="ARBA00022741"/>
    </source>
</evidence>
<keyword evidence="9 12" id="KW-0472">Membrane</keyword>
<sequence>MPTTELAIGGMTCAACAARIEKKLNRLDGVEASVNYATEKARVVFPPSLVVADLIATVEQTGYTAATVTAPEPAAAAADPLAAARQRLLVSAALAVPVILLAMVPAWQFESWQWASLTLAAPVVVWGAWPFHRAALRNLRHASASMDTLVSVGTLAAFLWSLYALFLGDAGMPGMRHPFELTVSRGAGADAIYLEVAAGVTVFILAGRYFEARAKRRAGAALRALLELGAKDAAVLAPDGTEHRVPVEQLAVGDRFVVRPGEKIAADGVVLDGTSAVDASMLTGEPVPVDVGPGDAVVGGCVNAAGRLVVRVSRTGADTQLAQMARLVEEAQSGKADVQRLADRIAAVFVPIVIGLAVATLGFWLGSGGSVAAAFTAAVAVLIIACPCALGLATPTALLVGTGRGAQLGILIRGPEVLESTRRVDTVLLDKTGTVTTGRMSVLDVRGHADTLRLAAAVEHASEHPIATAVAAAVPDRPAVSSFSSHAGHGVSGIVEDRTVWVGRPSFLAAQGLTPLDPSVGAPEGAGTVVAVGWDGAVRGLIAVGDTVKPTSAEAVRRMRDLGLRPVLLTGDAEPAARAVAAEVGIDEVIAGVLPAGKLDVVRRLQAEGRVVAMVGDGVNDAAALAQADLGLSMGTGTDAAIEAGDLTLVRGDLTAVPDAIRLSRRTLATIKGNLFWAFAYNLAAVPLAAAGLLNPMIAGGAMALSSAFVVANSLRLRRFH</sequence>
<feature type="transmembrane region" description="Helical" evidence="12">
    <location>
        <begin position="674"/>
        <end position="691"/>
    </location>
</feature>
<dbReference type="InterPro" id="IPR036412">
    <property type="entry name" value="HAD-like_sf"/>
</dbReference>
<feature type="transmembrane region" description="Helical" evidence="12">
    <location>
        <begin position="371"/>
        <end position="394"/>
    </location>
</feature>
<keyword evidence="7" id="KW-1278">Translocase</keyword>
<dbReference type="InterPro" id="IPR018303">
    <property type="entry name" value="ATPase_P-typ_P_site"/>
</dbReference>
<dbReference type="SFLD" id="SFLDG00002">
    <property type="entry name" value="C1.7:_P-type_atpase_like"/>
    <property type="match status" value="1"/>
</dbReference>
<dbReference type="CDD" id="cd02094">
    <property type="entry name" value="P-type_ATPase_Cu-like"/>
    <property type="match status" value="1"/>
</dbReference>
<dbReference type="FunFam" id="2.70.150.10:FF:000002">
    <property type="entry name" value="Copper-transporting ATPase 1, putative"/>
    <property type="match status" value="1"/>
</dbReference>
<dbReference type="GO" id="GO:0055070">
    <property type="term" value="P:copper ion homeostasis"/>
    <property type="evidence" value="ECO:0007669"/>
    <property type="project" value="TreeGrafter"/>
</dbReference>
<dbReference type="Gene3D" id="3.40.50.1000">
    <property type="entry name" value="HAD superfamily/HAD-like"/>
    <property type="match status" value="1"/>
</dbReference>
<evidence type="ECO:0000256" key="12">
    <source>
        <dbReference type="RuleBase" id="RU362081"/>
    </source>
</evidence>